<accession>A0ABT0N7R4</accession>
<protein>
    <submittedName>
        <fullName evidence="1">Uncharacterized protein</fullName>
    </submittedName>
</protein>
<comment type="caution">
    <text evidence="1">The sequence shown here is derived from an EMBL/GenBank/DDBJ whole genome shotgun (WGS) entry which is preliminary data.</text>
</comment>
<name>A0ABT0N7R4_9GAMM</name>
<sequence>MAFKDDSEERFLSDITLNHDGTLLYQLVGNQGQVIIFDVSGDGELKMRYVVSGLPEYGGYGLLRIDELFAFMS</sequence>
<keyword evidence="2" id="KW-1185">Reference proteome</keyword>
<reference evidence="1 2" key="1">
    <citation type="submission" date="2022-01" db="EMBL/GenBank/DDBJ databases">
        <title>Whole genome-based taxonomy of the Shewanellaceae.</title>
        <authorList>
            <person name="Martin-Rodriguez A.J."/>
        </authorList>
    </citation>
    <scope>NUCLEOTIDE SEQUENCE [LARGE SCALE GENOMIC DNA]</scope>
    <source>
        <strain evidence="1 2">DSM 21332</strain>
    </source>
</reference>
<proteinExistence type="predicted"/>
<gene>
    <name evidence="1" type="ORF">L2725_12055</name>
</gene>
<dbReference type="RefSeq" id="WP_249249179.1">
    <property type="nucleotide sequence ID" value="NZ_JAKIKT010000004.1"/>
</dbReference>
<dbReference type="Proteomes" id="UP001202831">
    <property type="component" value="Unassembled WGS sequence"/>
</dbReference>
<evidence type="ECO:0000313" key="1">
    <source>
        <dbReference type="EMBL" id="MCL2914499.1"/>
    </source>
</evidence>
<evidence type="ECO:0000313" key="2">
    <source>
        <dbReference type="Proteomes" id="UP001202831"/>
    </source>
</evidence>
<dbReference type="EMBL" id="JAKIKT010000004">
    <property type="protein sequence ID" value="MCL2914499.1"/>
    <property type="molecule type" value="Genomic_DNA"/>
</dbReference>
<organism evidence="1 2">
    <name type="scientific">Shewanella corallii</name>
    <dbReference type="NCBI Taxonomy" id="560080"/>
    <lineage>
        <taxon>Bacteria</taxon>
        <taxon>Pseudomonadati</taxon>
        <taxon>Pseudomonadota</taxon>
        <taxon>Gammaproteobacteria</taxon>
        <taxon>Alteromonadales</taxon>
        <taxon>Shewanellaceae</taxon>
        <taxon>Shewanella</taxon>
    </lineage>
</organism>